<gene>
    <name evidence="1" type="ORF">EVOR1521_LOCUS10201</name>
</gene>
<name>A0AA36I906_9DINO</name>
<accession>A0AA36I906</accession>
<feature type="non-terminal residue" evidence="1">
    <location>
        <position position="1"/>
    </location>
</feature>
<evidence type="ECO:0000313" key="2">
    <source>
        <dbReference type="Proteomes" id="UP001178507"/>
    </source>
</evidence>
<evidence type="ECO:0000313" key="1">
    <source>
        <dbReference type="EMBL" id="CAJ1382957.1"/>
    </source>
</evidence>
<dbReference type="AlphaFoldDB" id="A0AA36I906"/>
<dbReference type="Proteomes" id="UP001178507">
    <property type="component" value="Unassembled WGS sequence"/>
</dbReference>
<comment type="caution">
    <text evidence="1">The sequence shown here is derived from an EMBL/GenBank/DDBJ whole genome shotgun (WGS) entry which is preliminary data.</text>
</comment>
<evidence type="ECO:0008006" key="3">
    <source>
        <dbReference type="Google" id="ProtNLM"/>
    </source>
</evidence>
<organism evidence="1 2">
    <name type="scientific">Effrenium voratum</name>
    <dbReference type="NCBI Taxonomy" id="2562239"/>
    <lineage>
        <taxon>Eukaryota</taxon>
        <taxon>Sar</taxon>
        <taxon>Alveolata</taxon>
        <taxon>Dinophyceae</taxon>
        <taxon>Suessiales</taxon>
        <taxon>Symbiodiniaceae</taxon>
        <taxon>Effrenium</taxon>
    </lineage>
</organism>
<protein>
    <recommendedName>
        <fullName evidence="3">Transposase</fullName>
    </recommendedName>
</protein>
<reference evidence="1" key="1">
    <citation type="submission" date="2023-08" db="EMBL/GenBank/DDBJ databases">
        <authorList>
            <person name="Chen Y."/>
            <person name="Shah S."/>
            <person name="Dougan E. K."/>
            <person name="Thang M."/>
            <person name="Chan C."/>
        </authorList>
    </citation>
    <scope>NUCLEOTIDE SEQUENCE</scope>
</reference>
<keyword evidence="2" id="KW-1185">Reference proteome</keyword>
<dbReference type="EMBL" id="CAUJNA010000964">
    <property type="protein sequence ID" value="CAJ1382957.1"/>
    <property type="molecule type" value="Genomic_DNA"/>
</dbReference>
<proteinExistence type="predicted"/>
<sequence length="217" mass="25217">DLDKRLCHARKTWVEAKEKDIVFGKDQKWADVEADETTFDRMDLGNKAPDPKNPVVWEQWCGIVQRGHPETLVLSRLSPRESAKRAPGPGAIRKVEWTPLAKKWLQDKKVILHTDSAKSYKTRVPGVLHDKVVHGKKRVKVKGQWKWKSGTQVVDRAWKFLKDRLTINQNAKVGSSLLRAKLRSAQYQYWYRNQDMWVASGTLCEWLMTKFIKKPSQ</sequence>